<sequence length="144" mass="15828">MGTLLLIAAASLLIMRFHRDTGEVQTVDMNFTLCGVRGSQGCVIDGDTFMIGRRKIRLAGYNAPEMKGDCAAEVALARQSRDALRDWLNQGTFAMSGGDEPPFDQYGRELRSLTRGDDALADMMIERGLAQESGWGFERGGWCD</sequence>
<dbReference type="Proteomes" id="UP000442714">
    <property type="component" value="Unassembled WGS sequence"/>
</dbReference>
<organism evidence="2 3">
    <name type="scientific">Pontixanthobacter aquaemixtae</name>
    <dbReference type="NCBI Taxonomy" id="1958940"/>
    <lineage>
        <taxon>Bacteria</taxon>
        <taxon>Pseudomonadati</taxon>
        <taxon>Pseudomonadota</taxon>
        <taxon>Alphaproteobacteria</taxon>
        <taxon>Sphingomonadales</taxon>
        <taxon>Erythrobacteraceae</taxon>
        <taxon>Pontixanthobacter</taxon>
    </lineage>
</organism>
<feature type="domain" description="TNase-like" evidence="1">
    <location>
        <begin position="55"/>
        <end position="131"/>
    </location>
</feature>
<dbReference type="OrthoDB" id="7469880at2"/>
<evidence type="ECO:0000259" key="1">
    <source>
        <dbReference type="Pfam" id="PF00565"/>
    </source>
</evidence>
<protein>
    <submittedName>
        <fullName evidence="2">Thermonuclease family protein</fullName>
    </submittedName>
</protein>
<gene>
    <name evidence="2" type="ORF">GRI41_12665</name>
</gene>
<dbReference type="Pfam" id="PF00565">
    <property type="entry name" value="SNase"/>
    <property type="match status" value="1"/>
</dbReference>
<dbReference type="RefSeq" id="WP_160605382.1">
    <property type="nucleotide sequence ID" value="NZ_WTYX01000002.1"/>
</dbReference>
<evidence type="ECO:0000313" key="3">
    <source>
        <dbReference type="Proteomes" id="UP000442714"/>
    </source>
</evidence>
<reference evidence="2 3" key="1">
    <citation type="submission" date="2019-12" db="EMBL/GenBank/DDBJ databases">
        <title>Genomic-based taxomic classification of the family Erythrobacteraceae.</title>
        <authorList>
            <person name="Xu L."/>
        </authorList>
    </citation>
    <scope>NUCLEOTIDE SEQUENCE [LARGE SCALE GENOMIC DNA]</scope>
    <source>
        <strain evidence="2 3">KCTC 52763</strain>
    </source>
</reference>
<dbReference type="SUPFAM" id="SSF50199">
    <property type="entry name" value="Staphylococcal nuclease"/>
    <property type="match status" value="1"/>
</dbReference>
<comment type="caution">
    <text evidence="2">The sequence shown here is derived from an EMBL/GenBank/DDBJ whole genome shotgun (WGS) entry which is preliminary data.</text>
</comment>
<dbReference type="EMBL" id="WTYX01000002">
    <property type="protein sequence ID" value="MXO91682.1"/>
    <property type="molecule type" value="Genomic_DNA"/>
</dbReference>
<name>A0A844ZWR6_9SPHN</name>
<evidence type="ECO:0000313" key="2">
    <source>
        <dbReference type="EMBL" id="MXO91682.1"/>
    </source>
</evidence>
<dbReference type="Gene3D" id="2.40.50.90">
    <property type="match status" value="1"/>
</dbReference>
<dbReference type="InterPro" id="IPR016071">
    <property type="entry name" value="Staphylococal_nuclease_OB-fold"/>
</dbReference>
<accession>A0A844ZWR6</accession>
<dbReference type="InterPro" id="IPR035437">
    <property type="entry name" value="SNase_OB-fold_sf"/>
</dbReference>
<proteinExistence type="predicted"/>
<keyword evidence="3" id="KW-1185">Reference proteome</keyword>
<dbReference type="AlphaFoldDB" id="A0A844ZWR6"/>